<comment type="caution">
    <text evidence="3">The sequence shown here is derived from an EMBL/GenBank/DDBJ whole genome shotgun (WGS) entry which is preliminary data.</text>
</comment>
<comment type="similarity">
    <text evidence="1">Belongs to the metallo-dependent hydrolases superfamily.</text>
</comment>
<keyword evidence="4" id="KW-1185">Reference proteome</keyword>
<protein>
    <submittedName>
        <fullName evidence="3">Amidohydrolase family protein</fullName>
    </submittedName>
</protein>
<evidence type="ECO:0000256" key="1">
    <source>
        <dbReference type="ARBA" id="ARBA00038310"/>
    </source>
</evidence>
<dbReference type="AlphaFoldDB" id="A0A849BMR7"/>
<accession>A0A849BMR7</accession>
<reference evidence="3 4" key="1">
    <citation type="submission" date="2020-05" db="EMBL/GenBank/DDBJ databases">
        <title>MicrobeNet Type strains.</title>
        <authorList>
            <person name="Nicholson A.C."/>
        </authorList>
    </citation>
    <scope>NUCLEOTIDE SEQUENCE [LARGE SCALE GENOMIC DNA]</scope>
    <source>
        <strain evidence="3 4">JCM 14547</strain>
    </source>
</reference>
<evidence type="ECO:0000313" key="3">
    <source>
        <dbReference type="EMBL" id="NNH22643.1"/>
    </source>
</evidence>
<organism evidence="3 4">
    <name type="scientific">Pseudokineococcus marinus</name>
    <dbReference type="NCBI Taxonomy" id="351215"/>
    <lineage>
        <taxon>Bacteria</taxon>
        <taxon>Bacillati</taxon>
        <taxon>Actinomycetota</taxon>
        <taxon>Actinomycetes</taxon>
        <taxon>Kineosporiales</taxon>
        <taxon>Kineosporiaceae</taxon>
        <taxon>Pseudokineococcus</taxon>
    </lineage>
</organism>
<dbReference type="EMBL" id="JABEMA010000056">
    <property type="protein sequence ID" value="NNH22643.1"/>
    <property type="molecule type" value="Genomic_DNA"/>
</dbReference>
<dbReference type="InterPro" id="IPR006680">
    <property type="entry name" value="Amidohydro-rel"/>
</dbReference>
<dbReference type="PANTHER" id="PTHR43569">
    <property type="entry name" value="AMIDOHYDROLASE"/>
    <property type="match status" value="1"/>
</dbReference>
<evidence type="ECO:0000259" key="2">
    <source>
        <dbReference type="Pfam" id="PF04909"/>
    </source>
</evidence>
<dbReference type="Pfam" id="PF04909">
    <property type="entry name" value="Amidohydro_2"/>
    <property type="match status" value="1"/>
</dbReference>
<dbReference type="InterPro" id="IPR032466">
    <property type="entry name" value="Metal_Hydrolase"/>
</dbReference>
<proteinExistence type="inferred from homology"/>
<keyword evidence="3" id="KW-0378">Hydrolase</keyword>
<dbReference type="GO" id="GO:0016787">
    <property type="term" value="F:hydrolase activity"/>
    <property type="evidence" value="ECO:0007669"/>
    <property type="project" value="UniProtKB-KW"/>
</dbReference>
<dbReference type="RefSeq" id="WP_171202480.1">
    <property type="nucleotide sequence ID" value="NZ_BAAANP010000011.1"/>
</dbReference>
<sequence>MSAYDGPVVDAHHHVWQPRLGRQPWLRPGAAIPFRYGDYEALKRDYMPDDLRADAEDAGVRLVGSVTMETEWEEDDPLGEMDWTAAVAAREGLPTAGVAHAVLDASGVDAVLGALADRPFVRGVRHKPGQAPSPARAAAEPTLMTSPVWRRGYARLAEHGLPFELQTAWWHLDEAVDLVRAHPGTPVVLNHAGLPADRSEEGLAGWEAALRRLAALEQVLVKISGIGRTDAPWTAEGNRRVVETCVDAFGPERTMLASNFPVDSLTATYAEVWGGFREITSGWSRDEQLDVFARTAVRHYRLPPALVDAGAPVRAEPPLGSG</sequence>
<feature type="domain" description="Amidohydrolase-related" evidence="2">
    <location>
        <begin position="9"/>
        <end position="302"/>
    </location>
</feature>
<name>A0A849BMR7_9ACTN</name>
<dbReference type="PANTHER" id="PTHR43569:SF1">
    <property type="entry name" value="BLL3371 PROTEIN"/>
    <property type="match status" value="1"/>
</dbReference>
<dbReference type="InterPro" id="IPR052350">
    <property type="entry name" value="Metallo-dep_Lactonases"/>
</dbReference>
<evidence type="ECO:0000313" key="4">
    <source>
        <dbReference type="Proteomes" id="UP000555552"/>
    </source>
</evidence>
<dbReference type="Gene3D" id="3.20.20.140">
    <property type="entry name" value="Metal-dependent hydrolases"/>
    <property type="match status" value="1"/>
</dbReference>
<dbReference type="Proteomes" id="UP000555552">
    <property type="component" value="Unassembled WGS sequence"/>
</dbReference>
<dbReference type="SUPFAM" id="SSF51556">
    <property type="entry name" value="Metallo-dependent hydrolases"/>
    <property type="match status" value="1"/>
</dbReference>
<gene>
    <name evidence="3" type="ORF">HLB09_05945</name>
</gene>